<name>Q5WW73_LEGPL</name>
<accession>Q5WW73</accession>
<dbReference type="HOGENOM" id="CLU_2700222_0_0_6"/>
<gene>
    <name evidence="1" type="ordered locus">lpl1586</name>
</gene>
<proteinExistence type="predicted"/>
<dbReference type="KEGG" id="lpf:lpl1586"/>
<reference evidence="1 2" key="1">
    <citation type="journal article" date="2004" name="Nat. Genet.">
        <title>Evidence in the Legionella pneumophila genome for exploitation of host cell functions and high genome plasticity.</title>
        <authorList>
            <person name="Cazalet C."/>
            <person name="Rusniok C."/>
            <person name="Bruggemann H."/>
            <person name="Zidane N."/>
            <person name="Magnier A."/>
            <person name="Ma L."/>
            <person name="Tichit M."/>
            <person name="Jarraud S."/>
            <person name="Bouchier C."/>
            <person name="Vandenesch F."/>
            <person name="Kunst F."/>
            <person name="Etienne J."/>
            <person name="Glaser P."/>
            <person name="Buchrieser C."/>
        </authorList>
    </citation>
    <scope>NUCLEOTIDE SEQUENCE [LARGE SCALE GENOMIC DNA]</scope>
    <source>
        <strain evidence="1 2">Lens</strain>
    </source>
</reference>
<protein>
    <submittedName>
        <fullName evidence="1">Uncharacterized protein</fullName>
    </submittedName>
</protein>
<dbReference type="AlphaFoldDB" id="Q5WW73"/>
<dbReference type="Proteomes" id="UP000002517">
    <property type="component" value="Chromosome"/>
</dbReference>
<evidence type="ECO:0000313" key="2">
    <source>
        <dbReference type="Proteomes" id="UP000002517"/>
    </source>
</evidence>
<evidence type="ECO:0000313" key="1">
    <source>
        <dbReference type="EMBL" id="CAH15826.1"/>
    </source>
</evidence>
<sequence>MGSHTDIRRERKKQSKLDALKKEKLNSNLKIRGFRKITRAKNWIPVLNEKFAQKIPPGDISSWIRKNRFKDDD</sequence>
<dbReference type="EMBL" id="CR628337">
    <property type="protein sequence ID" value="CAH15826.1"/>
    <property type="molecule type" value="Genomic_DNA"/>
</dbReference>
<dbReference type="LegioList" id="lpl1586"/>
<organism evidence="1 2">
    <name type="scientific">Legionella pneumophila (strain Lens)</name>
    <dbReference type="NCBI Taxonomy" id="297245"/>
    <lineage>
        <taxon>Bacteria</taxon>
        <taxon>Pseudomonadati</taxon>
        <taxon>Pseudomonadota</taxon>
        <taxon>Gammaproteobacteria</taxon>
        <taxon>Legionellales</taxon>
        <taxon>Legionellaceae</taxon>
        <taxon>Legionella</taxon>
    </lineage>
</organism>